<accession>A0A2Z4HGG1</accession>
<dbReference type="EMBL" id="MG601103">
    <property type="protein sequence ID" value="AWW13880.1"/>
    <property type="molecule type" value="Genomic_DNA"/>
</dbReference>
<organism evidence="2">
    <name type="scientific">Cyanophora biloba</name>
    <dbReference type="NCBI Taxonomy" id="1489483"/>
    <lineage>
        <taxon>Eukaryota</taxon>
        <taxon>Glaucocystophyceae</taxon>
        <taxon>Cyanophorales</taxon>
        <taxon>Cyanophoraceae</taxon>
        <taxon>Cyanophora</taxon>
    </lineage>
</organism>
<keyword evidence="1" id="KW-1133">Transmembrane helix</keyword>
<name>A0A2Z4HGG1_9EUKA</name>
<keyword evidence="1" id="KW-0812">Transmembrane</keyword>
<feature type="transmembrane region" description="Helical" evidence="1">
    <location>
        <begin position="12"/>
        <end position="32"/>
    </location>
</feature>
<reference evidence="2" key="1">
    <citation type="journal article" date="2018" name="Adv. Bot. Res.">
        <title>Chapter Four - Comparative Plastid Genomics of Glaucophytes species.</title>
        <authorList>
            <person name="Reyes-Prieto A."/>
            <person name="Russell S."/>
            <person name="Figueroa-Martinez F."/>
            <person name="Jackson C."/>
        </authorList>
    </citation>
    <scope>NUCLEOTIDE SEQUENCE</scope>
    <source>
        <strain evidence="2">UTEX LB 2766</strain>
    </source>
</reference>
<proteinExistence type="predicted"/>
<evidence type="ECO:0000313" key="2">
    <source>
        <dbReference type="EMBL" id="AWW13880.1"/>
    </source>
</evidence>
<dbReference type="RefSeq" id="YP_009504598.1">
    <property type="nucleotide sequence ID" value="NC_038216.1"/>
</dbReference>
<keyword evidence="1" id="KW-0472">Membrane</keyword>
<geneLocation type="plastid" evidence="2"/>
<keyword evidence="2" id="KW-0934">Plastid</keyword>
<protein>
    <submittedName>
        <fullName evidence="2">Uncharacterized protein</fullName>
    </submittedName>
</protein>
<sequence length="49" mass="6238">MLIYNLQSEKVLFFLYIFLLLNIIIFIFRYWFYINKCLLNYFKLFLSIK</sequence>
<gene>
    <name evidence="2" type="primary">orf10</name>
</gene>
<dbReference type="GeneID" id="37543889"/>
<evidence type="ECO:0000256" key="1">
    <source>
        <dbReference type="SAM" id="Phobius"/>
    </source>
</evidence>
<dbReference type="AlphaFoldDB" id="A0A2Z4HGG1"/>